<reference evidence="1" key="2">
    <citation type="submission" date="2015-06" db="UniProtKB">
        <authorList>
            <consortium name="EnsemblPlants"/>
        </authorList>
    </citation>
    <scope>IDENTIFICATION</scope>
    <source>
        <strain evidence="1">DM1-3 516 R44</strain>
    </source>
</reference>
<dbReference type="PaxDb" id="4113-PGSC0003DMT400092694"/>
<accession>M1DQC3</accession>
<proteinExistence type="predicted"/>
<organism evidence="1 2">
    <name type="scientific">Solanum tuberosum</name>
    <name type="common">Potato</name>
    <dbReference type="NCBI Taxonomy" id="4113"/>
    <lineage>
        <taxon>Eukaryota</taxon>
        <taxon>Viridiplantae</taxon>
        <taxon>Streptophyta</taxon>
        <taxon>Embryophyta</taxon>
        <taxon>Tracheophyta</taxon>
        <taxon>Spermatophyta</taxon>
        <taxon>Magnoliopsida</taxon>
        <taxon>eudicotyledons</taxon>
        <taxon>Gunneridae</taxon>
        <taxon>Pentapetalae</taxon>
        <taxon>asterids</taxon>
        <taxon>lamiids</taxon>
        <taxon>Solanales</taxon>
        <taxon>Solanaceae</taxon>
        <taxon>Solanoideae</taxon>
        <taxon>Solaneae</taxon>
        <taxon>Solanum</taxon>
    </lineage>
</organism>
<protein>
    <submittedName>
        <fullName evidence="1">Uncharacterized protein</fullName>
    </submittedName>
</protein>
<dbReference type="InParanoid" id="M1DQC3"/>
<dbReference type="Proteomes" id="UP000011115">
    <property type="component" value="Unassembled WGS sequence"/>
</dbReference>
<evidence type="ECO:0000313" key="2">
    <source>
        <dbReference type="Proteomes" id="UP000011115"/>
    </source>
</evidence>
<keyword evidence="2" id="KW-1185">Reference proteome</keyword>
<name>M1DQC3_SOLTU</name>
<dbReference type="Gramene" id="PGSC0003DMT400092694">
    <property type="protein sequence ID" value="PGSC0003DMT400092694"/>
    <property type="gene ID" value="PGSC0003DMG400042265"/>
</dbReference>
<dbReference type="AlphaFoldDB" id="M1DQC3"/>
<reference evidence="2" key="1">
    <citation type="journal article" date="2011" name="Nature">
        <title>Genome sequence and analysis of the tuber crop potato.</title>
        <authorList>
            <consortium name="The Potato Genome Sequencing Consortium"/>
        </authorList>
    </citation>
    <scope>NUCLEOTIDE SEQUENCE [LARGE SCALE GENOMIC DNA]</scope>
    <source>
        <strain evidence="2">cv. DM1-3 516 R44</strain>
    </source>
</reference>
<evidence type="ECO:0000313" key="1">
    <source>
        <dbReference type="EnsemblPlants" id="PGSC0003DMT400092694"/>
    </source>
</evidence>
<dbReference type="HOGENOM" id="CLU_1565612_0_0_1"/>
<dbReference type="EnsemblPlants" id="PGSC0003DMT400092694">
    <property type="protein sequence ID" value="PGSC0003DMT400092694"/>
    <property type="gene ID" value="PGSC0003DMG400042265"/>
</dbReference>
<sequence length="171" mass="18747">MKLKKTCCVFLRKLPPLSSLFALSFGPRTLPWPVIKTTGRGGLCGLRPELGCSLPSIHEPSHGSCGGPRLVKGPVVHHFWVGVNHGQVDGPWFLLRNNKIEVNLEDDNGNTTLDILAQSWRDVNDLQIGEGLREAGGLRDKDMISSSNIQNVSKFPNSQVALAQKHDMSDD</sequence>